<evidence type="ECO:0000313" key="2">
    <source>
        <dbReference type="Proteomes" id="UP000691718"/>
    </source>
</evidence>
<proteinExistence type="predicted"/>
<reference evidence="1" key="1">
    <citation type="submission" date="2021-04" db="EMBL/GenBank/DDBJ databases">
        <authorList>
            <person name="Tunstrom K."/>
        </authorList>
    </citation>
    <scope>NUCLEOTIDE SEQUENCE</scope>
</reference>
<organism evidence="1 2">
    <name type="scientific">Parnassius apollo</name>
    <name type="common">Apollo butterfly</name>
    <name type="synonym">Papilio apollo</name>
    <dbReference type="NCBI Taxonomy" id="110799"/>
    <lineage>
        <taxon>Eukaryota</taxon>
        <taxon>Metazoa</taxon>
        <taxon>Ecdysozoa</taxon>
        <taxon>Arthropoda</taxon>
        <taxon>Hexapoda</taxon>
        <taxon>Insecta</taxon>
        <taxon>Pterygota</taxon>
        <taxon>Neoptera</taxon>
        <taxon>Endopterygota</taxon>
        <taxon>Lepidoptera</taxon>
        <taxon>Glossata</taxon>
        <taxon>Ditrysia</taxon>
        <taxon>Papilionoidea</taxon>
        <taxon>Papilionidae</taxon>
        <taxon>Parnassiinae</taxon>
        <taxon>Parnassini</taxon>
        <taxon>Parnassius</taxon>
        <taxon>Parnassius</taxon>
    </lineage>
</organism>
<protein>
    <submittedName>
        <fullName evidence="1">(apollo) hypothetical protein</fullName>
    </submittedName>
</protein>
<evidence type="ECO:0000313" key="1">
    <source>
        <dbReference type="EMBL" id="CAG4994659.1"/>
    </source>
</evidence>
<accession>A0A8S3X1G7</accession>
<comment type="caution">
    <text evidence="1">The sequence shown here is derived from an EMBL/GenBank/DDBJ whole genome shotgun (WGS) entry which is preliminary data.</text>
</comment>
<name>A0A8S3X1G7_PARAO</name>
<gene>
    <name evidence="1" type="ORF">PAPOLLO_LOCUS12663</name>
</gene>
<dbReference type="OrthoDB" id="8191755at2759"/>
<sequence>MPRNWTRKTSKAGWTVSDLQAAAVRIRQGVSMHKVAEKNGIRFSTLQRGIKKYEFKLPKLGRSNSINKQLVVIGPQPSTSDDITNYKPNDSINQENNESYSEPLASKLSQLTPLPCIGKGKCKGKRTRQSGILTATPLITVFKEKAKKRKKKEKHTRGKVIKKIKEVKKNLFKYYFG</sequence>
<dbReference type="EMBL" id="CAJQZP010000895">
    <property type="protein sequence ID" value="CAG4994659.1"/>
    <property type="molecule type" value="Genomic_DNA"/>
</dbReference>
<dbReference type="AlphaFoldDB" id="A0A8S3X1G7"/>
<dbReference type="Proteomes" id="UP000691718">
    <property type="component" value="Unassembled WGS sequence"/>
</dbReference>
<keyword evidence="2" id="KW-1185">Reference proteome</keyword>